<keyword evidence="1" id="KW-1133">Transmembrane helix</keyword>
<keyword evidence="1" id="KW-0472">Membrane</keyword>
<keyword evidence="3" id="KW-1185">Reference proteome</keyword>
<dbReference type="Proteomes" id="UP000199403">
    <property type="component" value="Unassembled WGS sequence"/>
</dbReference>
<accession>A0A1H6YK62</accession>
<evidence type="ECO:0000313" key="2">
    <source>
        <dbReference type="EMBL" id="SEJ41681.1"/>
    </source>
</evidence>
<name>A0A1H6YK62_9BACT</name>
<proteinExistence type="predicted"/>
<feature type="transmembrane region" description="Helical" evidence="1">
    <location>
        <begin position="21"/>
        <end position="44"/>
    </location>
</feature>
<evidence type="ECO:0000313" key="3">
    <source>
        <dbReference type="Proteomes" id="UP000199403"/>
    </source>
</evidence>
<dbReference type="AlphaFoldDB" id="A0A1H6YK62"/>
<dbReference type="EMBL" id="FNZH01000003">
    <property type="protein sequence ID" value="SEJ41681.1"/>
    <property type="molecule type" value="Genomic_DNA"/>
</dbReference>
<feature type="transmembrane region" description="Helical" evidence="1">
    <location>
        <begin position="56"/>
        <end position="76"/>
    </location>
</feature>
<protein>
    <submittedName>
        <fullName evidence="2">Uncharacterized protein</fullName>
    </submittedName>
</protein>
<keyword evidence="1" id="KW-0812">Transmembrane</keyword>
<evidence type="ECO:0000256" key="1">
    <source>
        <dbReference type="SAM" id="Phobius"/>
    </source>
</evidence>
<sequence length="115" mass="12544">MSSTAEILSILIKNQRSAIGYLSFFAVSIAILGIGLVVYAFLFIEISESSETIKLFIGIGGGFISTISAFPINQIINRIERIRIYAYYASNIGSMTASDLKKAEELIAKSIDKIV</sequence>
<organism evidence="2 3">
    <name type="scientific">Cyclobacterium xiamenense</name>
    <dbReference type="NCBI Taxonomy" id="1297121"/>
    <lineage>
        <taxon>Bacteria</taxon>
        <taxon>Pseudomonadati</taxon>
        <taxon>Bacteroidota</taxon>
        <taxon>Cytophagia</taxon>
        <taxon>Cytophagales</taxon>
        <taxon>Cyclobacteriaceae</taxon>
        <taxon>Cyclobacterium</taxon>
    </lineage>
</organism>
<reference evidence="3" key="1">
    <citation type="submission" date="2016-10" db="EMBL/GenBank/DDBJ databases">
        <authorList>
            <person name="Varghese N."/>
            <person name="Submissions S."/>
        </authorList>
    </citation>
    <scope>NUCLEOTIDE SEQUENCE [LARGE SCALE GENOMIC DNA]</scope>
    <source>
        <strain evidence="3">IBRC-M 10761</strain>
    </source>
</reference>
<gene>
    <name evidence="2" type="ORF">SAMN05192553_103783</name>
</gene>